<dbReference type="KEGG" id="sta:STHERM_c21700"/>
<gene>
    <name evidence="3" type="ordered locus">STHERM_c21700</name>
</gene>
<dbReference type="Proteomes" id="UP000001296">
    <property type="component" value="Chromosome"/>
</dbReference>
<evidence type="ECO:0000256" key="1">
    <source>
        <dbReference type="SAM" id="SignalP"/>
    </source>
</evidence>
<dbReference type="SUPFAM" id="SSF53474">
    <property type="entry name" value="alpha/beta-Hydrolases"/>
    <property type="match status" value="1"/>
</dbReference>
<evidence type="ECO:0000259" key="2">
    <source>
        <dbReference type="Pfam" id="PF12146"/>
    </source>
</evidence>
<evidence type="ECO:0000313" key="3">
    <source>
        <dbReference type="EMBL" id="ADN03099.1"/>
    </source>
</evidence>
<dbReference type="HOGENOM" id="CLU_679603_0_0_12"/>
<dbReference type="InterPro" id="IPR029058">
    <property type="entry name" value="AB_hydrolase_fold"/>
</dbReference>
<accession>E0RRC2</accession>
<dbReference type="AlphaFoldDB" id="E0RRC2"/>
<evidence type="ECO:0000313" key="4">
    <source>
        <dbReference type="Proteomes" id="UP000001296"/>
    </source>
</evidence>
<protein>
    <recommendedName>
        <fullName evidence="2">Serine aminopeptidase S33 domain-containing protein</fullName>
    </recommendedName>
</protein>
<dbReference type="InterPro" id="IPR051044">
    <property type="entry name" value="MAG_DAG_Lipase"/>
</dbReference>
<dbReference type="PANTHER" id="PTHR11614">
    <property type="entry name" value="PHOSPHOLIPASE-RELATED"/>
    <property type="match status" value="1"/>
</dbReference>
<dbReference type="ESTHER" id="spitd-e0rrc2">
    <property type="family name" value="Monoglyceridelipase_lysophospholip"/>
</dbReference>
<dbReference type="Gene3D" id="3.40.50.1820">
    <property type="entry name" value="alpha/beta hydrolase"/>
    <property type="match status" value="1"/>
</dbReference>
<dbReference type="PaxDb" id="665571-STHERM_c21700"/>
<feature type="domain" description="Serine aminopeptidase S33" evidence="2">
    <location>
        <begin position="92"/>
        <end position="224"/>
    </location>
</feature>
<feature type="chain" id="PRO_5003139707" description="Serine aminopeptidase S33 domain-containing protein" evidence="1">
    <location>
        <begin position="20"/>
        <end position="330"/>
    </location>
</feature>
<reference evidence="3 4" key="2">
    <citation type="journal article" date="2010" name="J. Bacteriol.">
        <title>Genome sequence of the polysaccharide-degrading, thermophilic anaerobe Spirochaeta thermophila DSM 6192.</title>
        <authorList>
            <person name="Angelov A."/>
            <person name="Liebl S."/>
            <person name="Ballschmiter M."/>
            <person name="Bomeke M."/>
            <person name="Lehmann R."/>
            <person name="Liesegang H."/>
            <person name="Daniel R."/>
            <person name="Liebl W."/>
        </authorList>
    </citation>
    <scope>NUCLEOTIDE SEQUENCE [LARGE SCALE GENOMIC DNA]</scope>
    <source>
        <strain evidence="4">ATCC 49972 / DSM 6192 / RI 19.B1</strain>
    </source>
</reference>
<feature type="signal peptide" evidence="1">
    <location>
        <begin position="1"/>
        <end position="19"/>
    </location>
</feature>
<dbReference type="PROSITE" id="PS51257">
    <property type="entry name" value="PROKAR_LIPOPROTEIN"/>
    <property type="match status" value="1"/>
</dbReference>
<dbReference type="EMBL" id="CP001698">
    <property type="protein sequence ID" value="ADN03099.1"/>
    <property type="molecule type" value="Genomic_DNA"/>
</dbReference>
<dbReference type="InterPro" id="IPR022742">
    <property type="entry name" value="Hydrolase_4"/>
</dbReference>
<dbReference type="eggNOG" id="COG2267">
    <property type="taxonomic scope" value="Bacteria"/>
</dbReference>
<sequence length="330" mass="36256">MRPAIPLLLTILLTSCATINPTHDETLPLRTTLSRLLPPLSPLSTPPGEGPLGDYARTTLIPEDYPDTTYLLGTIPAGHHTLCVHLFRHHTHSRGTVLVLHGYATDSSLYGALARTLIEEEWDVVLIDLPGHGLSTGERGGAWPDFSIYGDTVQHTLNALSPHLRRPLTAIGHSTGALALIDHTTHYPSPFIRLVLFAPLIHTRAYSLLATAHTLTSPFVRHVRALSRTPLGLRIFPLSWFEGLKTWEASTRLIPRIPAPPTLLILAGEDTVVDNTYNRTFLQERLPVLYTALVPTADHFELDSGAPHPAVLSLITRFLRNTTLHPPSGL</sequence>
<proteinExistence type="predicted"/>
<reference key="1">
    <citation type="submission" date="2009-08" db="EMBL/GenBank/DDBJ databases">
        <title>The genome sequence of Spirochaeta thermophila DSM6192.</title>
        <authorList>
            <person name="Angelov A."/>
            <person name="Mientus M."/>
            <person name="Wittenberg S."/>
            <person name="Lehmann R."/>
            <person name="Liesegang H."/>
            <person name="Daniel R."/>
            <person name="Liebl W."/>
        </authorList>
    </citation>
    <scope>NUCLEOTIDE SEQUENCE</scope>
    <source>
        <strain>DSM 6192</strain>
    </source>
</reference>
<dbReference type="RefSeq" id="WP_013314937.1">
    <property type="nucleotide sequence ID" value="NC_014484.1"/>
</dbReference>
<keyword evidence="1" id="KW-0732">Signal</keyword>
<name>E0RRC2_WINT6</name>
<dbReference type="Pfam" id="PF12146">
    <property type="entry name" value="Hydrolase_4"/>
    <property type="match status" value="1"/>
</dbReference>
<organism evidence="3 4">
    <name type="scientific">Winmispira thermophila (strain ATCC 49972 / DSM 6192 / RI 19.B1)</name>
    <name type="common">Spirochaeta thermophila</name>
    <dbReference type="NCBI Taxonomy" id="665571"/>
    <lineage>
        <taxon>Bacteria</taxon>
        <taxon>Pseudomonadati</taxon>
        <taxon>Spirochaetota</taxon>
        <taxon>Spirochaetia</taxon>
        <taxon>Winmispirales</taxon>
        <taxon>Winmispiraceae</taxon>
        <taxon>Winmispira</taxon>
    </lineage>
</organism>